<evidence type="ECO:0000313" key="1">
    <source>
        <dbReference type="EMBL" id="JAH84850.1"/>
    </source>
</evidence>
<proteinExistence type="predicted"/>
<name>A0A0E9W5K2_ANGAN</name>
<organism evidence="1">
    <name type="scientific">Anguilla anguilla</name>
    <name type="common">European freshwater eel</name>
    <name type="synonym">Muraena anguilla</name>
    <dbReference type="NCBI Taxonomy" id="7936"/>
    <lineage>
        <taxon>Eukaryota</taxon>
        <taxon>Metazoa</taxon>
        <taxon>Chordata</taxon>
        <taxon>Craniata</taxon>
        <taxon>Vertebrata</taxon>
        <taxon>Euteleostomi</taxon>
        <taxon>Actinopterygii</taxon>
        <taxon>Neopterygii</taxon>
        <taxon>Teleostei</taxon>
        <taxon>Anguilliformes</taxon>
        <taxon>Anguillidae</taxon>
        <taxon>Anguilla</taxon>
    </lineage>
</organism>
<reference evidence="1" key="2">
    <citation type="journal article" date="2015" name="Fish Shellfish Immunol.">
        <title>Early steps in the European eel (Anguilla anguilla)-Vibrio vulnificus interaction in the gills: Role of the RtxA13 toxin.</title>
        <authorList>
            <person name="Callol A."/>
            <person name="Pajuelo D."/>
            <person name="Ebbesson L."/>
            <person name="Teles M."/>
            <person name="MacKenzie S."/>
            <person name="Amaro C."/>
        </authorList>
    </citation>
    <scope>NUCLEOTIDE SEQUENCE</scope>
</reference>
<accession>A0A0E9W5K2</accession>
<reference evidence="1" key="1">
    <citation type="submission" date="2014-11" db="EMBL/GenBank/DDBJ databases">
        <authorList>
            <person name="Amaro Gonzalez C."/>
        </authorList>
    </citation>
    <scope>NUCLEOTIDE SEQUENCE</scope>
</reference>
<protein>
    <submittedName>
        <fullName evidence="1">Uncharacterized protein</fullName>
    </submittedName>
</protein>
<dbReference type="EMBL" id="GBXM01023727">
    <property type="protein sequence ID" value="JAH84850.1"/>
    <property type="molecule type" value="Transcribed_RNA"/>
</dbReference>
<sequence length="68" mass="7541">MLGVAFYKLLTILCHHFFPIPPDKTGVTSISTGVRFMGLLARTHFFSSVHKFSMGFRSGLFGLSLCCL</sequence>
<dbReference type="AlphaFoldDB" id="A0A0E9W5K2"/>